<dbReference type="GO" id="GO:0070180">
    <property type="term" value="F:large ribosomal subunit rRNA binding"/>
    <property type="evidence" value="ECO:0007669"/>
    <property type="project" value="UniProtKB-UniRule"/>
</dbReference>
<dbReference type="InterPro" id="IPR047865">
    <property type="entry name" value="Ribosomal_uL10_bac_type"/>
</dbReference>
<dbReference type="AlphaFoldDB" id="A0A0R2PSE9"/>
<dbReference type="CDD" id="cd05797">
    <property type="entry name" value="Ribosomal_L10"/>
    <property type="match status" value="1"/>
</dbReference>
<reference evidence="8" key="1">
    <citation type="submission" date="2015-10" db="EMBL/GenBank/DDBJ databases">
        <title>Metagenome-Assembled Genomes uncover a global brackish microbiome.</title>
        <authorList>
            <person name="Hugerth L.W."/>
            <person name="Larsson J."/>
            <person name="Alneberg J."/>
            <person name="Lindh M.V."/>
            <person name="Legrand C."/>
            <person name="Pinhassi J."/>
            <person name="Andersson A."/>
        </authorList>
    </citation>
    <scope>NUCLEOTIDE SEQUENCE [LARGE SCALE GENOMIC DNA]</scope>
</reference>
<keyword evidence="4 6" id="KW-0687">Ribonucleoprotein</keyword>
<dbReference type="GO" id="GO:1990904">
    <property type="term" value="C:ribonucleoprotein complex"/>
    <property type="evidence" value="ECO:0007669"/>
    <property type="project" value="UniProtKB-KW"/>
</dbReference>
<dbReference type="Proteomes" id="UP000050874">
    <property type="component" value="Unassembled WGS sequence"/>
</dbReference>
<comment type="similarity">
    <text evidence="2 6">Belongs to the universal ribosomal protein uL10 family.</text>
</comment>
<dbReference type="Gene3D" id="3.30.70.1730">
    <property type="match status" value="1"/>
</dbReference>
<organism evidence="7 8">
    <name type="scientific">SAR86 cluster bacterium BACL1 MAG-120920-bin57</name>
    <dbReference type="NCBI Taxonomy" id="1655571"/>
    <lineage>
        <taxon>Bacteria</taxon>
        <taxon>Pseudomonadati</taxon>
        <taxon>Pseudomonadota</taxon>
        <taxon>Gammaproteobacteria</taxon>
        <taxon>SAR86 cluster</taxon>
    </lineage>
</organism>
<dbReference type="InterPro" id="IPR022973">
    <property type="entry name" value="Ribosomal_uL10_bac"/>
</dbReference>
<accession>A0A0R2PSE9</accession>
<dbReference type="NCBIfam" id="NF000955">
    <property type="entry name" value="PRK00099.1-1"/>
    <property type="match status" value="1"/>
</dbReference>
<evidence type="ECO:0000313" key="8">
    <source>
        <dbReference type="Proteomes" id="UP000050874"/>
    </source>
</evidence>
<evidence type="ECO:0000256" key="6">
    <source>
        <dbReference type="HAMAP-Rule" id="MF_00362"/>
    </source>
</evidence>
<comment type="subunit">
    <text evidence="6">Part of the ribosomal stalk of the 50S ribosomal subunit. The N-terminus interacts with L11 and the large rRNA to form the base of the stalk. The C-terminus forms an elongated spine to which L12 dimers bind in a sequential fashion forming a multimeric L10(L12)X complex.</text>
</comment>
<dbReference type="InterPro" id="IPR043141">
    <property type="entry name" value="Ribosomal_uL10-like_sf"/>
</dbReference>
<evidence type="ECO:0000256" key="2">
    <source>
        <dbReference type="ARBA" id="ARBA00008889"/>
    </source>
</evidence>
<keyword evidence="6" id="KW-0699">rRNA-binding</keyword>
<evidence type="ECO:0000313" key="7">
    <source>
        <dbReference type="EMBL" id="KRO40764.1"/>
    </source>
</evidence>
<sequence>MALAREDKERIVREVKEVAASASSLVISDARGLKVSELTEIRRQGTESGIHIQVIKNSLAKLAFEGTDFGCTNEVLTGPSLFAFSYAEPGAAAKMLKTYAENFDALEVKALVVEGQLLDGSHIDVLASLPSRVEALTLIASVLQAPISKFATLLNEVPSKLARVLAAVRDNKQANA</sequence>
<dbReference type="EMBL" id="LIAV01000065">
    <property type="protein sequence ID" value="KRO40764.1"/>
    <property type="molecule type" value="Genomic_DNA"/>
</dbReference>
<gene>
    <name evidence="6" type="primary">rplJ</name>
    <name evidence="7" type="ORF">ABR63_07545</name>
</gene>
<proteinExistence type="inferred from homology"/>
<evidence type="ECO:0000256" key="3">
    <source>
        <dbReference type="ARBA" id="ARBA00022980"/>
    </source>
</evidence>
<dbReference type="SUPFAM" id="SSF160369">
    <property type="entry name" value="Ribosomal protein L10-like"/>
    <property type="match status" value="1"/>
</dbReference>
<keyword evidence="3 6" id="KW-0689">Ribosomal protein</keyword>
<dbReference type="PANTHER" id="PTHR11560">
    <property type="entry name" value="39S RIBOSOMAL PROTEIN L10, MITOCHONDRIAL"/>
    <property type="match status" value="1"/>
</dbReference>
<evidence type="ECO:0000256" key="1">
    <source>
        <dbReference type="ARBA" id="ARBA00002633"/>
    </source>
</evidence>
<name>A0A0R2PSE9_9GAMM</name>
<evidence type="ECO:0000256" key="5">
    <source>
        <dbReference type="ARBA" id="ARBA00035202"/>
    </source>
</evidence>
<dbReference type="Pfam" id="PF00466">
    <property type="entry name" value="Ribosomal_L10"/>
    <property type="match status" value="1"/>
</dbReference>
<dbReference type="GO" id="GO:0005840">
    <property type="term" value="C:ribosome"/>
    <property type="evidence" value="ECO:0007669"/>
    <property type="project" value="UniProtKB-KW"/>
</dbReference>
<keyword evidence="6" id="KW-0694">RNA-binding</keyword>
<protein>
    <recommendedName>
        <fullName evidence="5 6">Large ribosomal subunit protein uL10</fullName>
    </recommendedName>
</protein>
<dbReference type="Gene3D" id="6.10.250.290">
    <property type="match status" value="1"/>
</dbReference>
<dbReference type="HAMAP" id="MF_00362">
    <property type="entry name" value="Ribosomal_uL10"/>
    <property type="match status" value="1"/>
</dbReference>
<comment type="function">
    <text evidence="1 6">Forms part of the ribosomal stalk, playing a central role in the interaction of the ribosome with GTP-bound translation factors.</text>
</comment>
<comment type="caution">
    <text evidence="7">The sequence shown here is derived from an EMBL/GenBank/DDBJ whole genome shotgun (WGS) entry which is preliminary data.</text>
</comment>
<evidence type="ECO:0000256" key="4">
    <source>
        <dbReference type="ARBA" id="ARBA00023274"/>
    </source>
</evidence>
<dbReference type="InterPro" id="IPR001790">
    <property type="entry name" value="Ribosomal_uL10"/>
</dbReference>
<dbReference type="GO" id="GO:0006412">
    <property type="term" value="P:translation"/>
    <property type="evidence" value="ECO:0007669"/>
    <property type="project" value="UniProtKB-UniRule"/>
</dbReference>